<sequence length="271" mass="30919">MSTKNIMLRQTDGFVASHPLVSNIVDALNARLVRAHEDLDELEYKHSQEMQKLAELISLRSTLIGHHFKHYDAAEDNKLVYDFIQKQILRLPRYLKIASDLSSQTGQPVASPEIHAQRMANWHFTLSQRLDQAIINLHKLEAEINDERVGLMTATLEACLQEIGTAKVMEALDYSVLRQEYNKQLLGIRHLLCQTRLATVEEIEERCSGGLHAFSVGLVDTLKRSANLLAQMRHHLEYFGGNLDRYGDKIYKYLALKGQLDRLRKGSEASQ</sequence>
<dbReference type="VEuPathDB" id="GiardiaDB:QR46_2201"/>
<evidence type="ECO:0000313" key="2">
    <source>
        <dbReference type="Proteomes" id="UP000070089"/>
    </source>
</evidence>
<dbReference type="EMBL" id="JXTI01000055">
    <property type="protein sequence ID" value="KWX13803.1"/>
    <property type="molecule type" value="Genomic_DNA"/>
</dbReference>
<dbReference type="OrthoDB" id="10253584at2759"/>
<reference evidence="1 2" key="1">
    <citation type="journal article" date="2015" name="Mol. Biochem. Parasitol.">
        <title>Identification of polymorphic genes for use in assemblage B genotyping assays through comparative genomics of multiple assemblage B Giardia duodenalis isolates.</title>
        <authorList>
            <person name="Wielinga C."/>
            <person name="Thompson R.C."/>
            <person name="Monis P."/>
            <person name="Ryan U."/>
        </authorList>
    </citation>
    <scope>NUCLEOTIDE SEQUENCE [LARGE SCALE GENOMIC DNA]</scope>
    <source>
        <strain evidence="1 2">BAH15c1</strain>
    </source>
</reference>
<name>A0A132NUN7_GIAIN</name>
<evidence type="ECO:0000313" key="1">
    <source>
        <dbReference type="EMBL" id="KWX13803.1"/>
    </source>
</evidence>
<proteinExistence type="predicted"/>
<protein>
    <submittedName>
        <fullName evidence="1">Uncharacterized protein</fullName>
    </submittedName>
</protein>
<organism evidence="1 2">
    <name type="scientific">Giardia duodenalis assemblage B</name>
    <dbReference type="NCBI Taxonomy" id="1394984"/>
    <lineage>
        <taxon>Eukaryota</taxon>
        <taxon>Metamonada</taxon>
        <taxon>Diplomonadida</taxon>
        <taxon>Hexamitidae</taxon>
        <taxon>Giardiinae</taxon>
        <taxon>Giardia</taxon>
    </lineage>
</organism>
<gene>
    <name evidence="1" type="ORF">QR46_2201</name>
</gene>
<accession>A0A132NUN7</accession>
<dbReference type="AlphaFoldDB" id="A0A132NUN7"/>
<comment type="caution">
    <text evidence="1">The sequence shown here is derived from an EMBL/GenBank/DDBJ whole genome shotgun (WGS) entry which is preliminary data.</text>
</comment>
<dbReference type="Proteomes" id="UP000070089">
    <property type="component" value="Unassembled WGS sequence"/>
</dbReference>